<proteinExistence type="inferred from homology"/>
<dbReference type="InterPro" id="IPR050186">
    <property type="entry name" value="TPT_transporter"/>
</dbReference>
<dbReference type="OrthoDB" id="6418713at2759"/>
<dbReference type="PANTHER" id="PTHR11132">
    <property type="entry name" value="SOLUTE CARRIER FAMILY 35"/>
    <property type="match status" value="1"/>
</dbReference>
<keyword evidence="11" id="KW-1185">Reference proteome</keyword>
<evidence type="ECO:0000256" key="2">
    <source>
        <dbReference type="ARBA" id="ARBA00004477"/>
    </source>
</evidence>
<comment type="caution">
    <text evidence="10">The sequence shown here is derived from an EMBL/GenBank/DDBJ whole genome shotgun (WGS) entry which is preliminary data.</text>
</comment>
<feature type="transmembrane region" description="Helical" evidence="8">
    <location>
        <begin position="146"/>
        <end position="167"/>
    </location>
</feature>
<dbReference type="AlphaFoldDB" id="A0A423WZU6"/>
<evidence type="ECO:0000256" key="6">
    <source>
        <dbReference type="ARBA" id="ARBA00022989"/>
    </source>
</evidence>
<organism evidence="10 11">
    <name type="scientific">Cytospora schulzeri</name>
    <dbReference type="NCBI Taxonomy" id="448051"/>
    <lineage>
        <taxon>Eukaryota</taxon>
        <taxon>Fungi</taxon>
        <taxon>Dikarya</taxon>
        <taxon>Ascomycota</taxon>
        <taxon>Pezizomycotina</taxon>
        <taxon>Sordariomycetes</taxon>
        <taxon>Sordariomycetidae</taxon>
        <taxon>Diaporthales</taxon>
        <taxon>Cytosporaceae</taxon>
        <taxon>Cytospora</taxon>
    </lineage>
</organism>
<dbReference type="GO" id="GO:0005789">
    <property type="term" value="C:endoplasmic reticulum membrane"/>
    <property type="evidence" value="ECO:0007669"/>
    <property type="project" value="UniProtKB-SubCell"/>
</dbReference>
<dbReference type="Proteomes" id="UP000283895">
    <property type="component" value="Unassembled WGS sequence"/>
</dbReference>
<feature type="transmembrane region" description="Helical" evidence="8">
    <location>
        <begin position="121"/>
        <end position="140"/>
    </location>
</feature>
<evidence type="ECO:0000256" key="1">
    <source>
        <dbReference type="ARBA" id="ARBA00003420"/>
    </source>
</evidence>
<comment type="similarity">
    <text evidence="3">Belongs to the TPT transporter family. SLC35D subfamily.</text>
</comment>
<name>A0A423WZU6_9PEZI</name>
<evidence type="ECO:0000256" key="4">
    <source>
        <dbReference type="ARBA" id="ARBA00011182"/>
    </source>
</evidence>
<feature type="transmembrane region" description="Helical" evidence="8">
    <location>
        <begin position="86"/>
        <end position="109"/>
    </location>
</feature>
<comment type="function">
    <text evidence="1">Involved in the import of GDP-mannose from the cytoplasm into the Golgi lumen.</text>
</comment>
<keyword evidence="6 8" id="KW-1133">Transmembrane helix</keyword>
<feature type="transmembrane region" description="Helical" evidence="8">
    <location>
        <begin position="49"/>
        <end position="74"/>
    </location>
</feature>
<evidence type="ECO:0000256" key="8">
    <source>
        <dbReference type="SAM" id="Phobius"/>
    </source>
</evidence>
<protein>
    <recommendedName>
        <fullName evidence="9">Sugar phosphate transporter domain-containing protein</fullName>
    </recommendedName>
</protein>
<evidence type="ECO:0000256" key="7">
    <source>
        <dbReference type="ARBA" id="ARBA00023136"/>
    </source>
</evidence>
<dbReference type="Pfam" id="PF03151">
    <property type="entry name" value="TPT"/>
    <property type="match status" value="1"/>
</dbReference>
<keyword evidence="7 8" id="KW-0472">Membrane</keyword>
<dbReference type="InterPro" id="IPR004853">
    <property type="entry name" value="Sugar_P_trans_dom"/>
</dbReference>
<dbReference type="EMBL" id="LKEA01000005">
    <property type="protein sequence ID" value="ROW09074.1"/>
    <property type="molecule type" value="Genomic_DNA"/>
</dbReference>
<comment type="subcellular location">
    <subcellularLocation>
        <location evidence="2">Endoplasmic reticulum membrane</location>
        <topology evidence="2">Multi-pass membrane protein</topology>
    </subcellularLocation>
</comment>
<sequence length="215" mass="23587">MLKAGAPVAVLVTSWIWGVAKPSWTVFLKVVVIVFGVVLASMGEIRFDWLGFSFQVGGIMFEAVRLIMIQVLLSEDGQKMDPLVSLYYYAPVCAIMNLVMVWYVELASFKMDDFARVGPTILIFNAVVAFLLNVSSVFLIGKTSGLVITLTGIFKSIVLVVTSVLVWGTSVGSLQLFGYVVALFGLLFYSVPWQNIQACGRTSWGAFVSLLQEAF</sequence>
<evidence type="ECO:0000256" key="3">
    <source>
        <dbReference type="ARBA" id="ARBA00010425"/>
    </source>
</evidence>
<evidence type="ECO:0000313" key="10">
    <source>
        <dbReference type="EMBL" id="ROW09074.1"/>
    </source>
</evidence>
<feature type="transmembrane region" description="Helical" evidence="8">
    <location>
        <begin position="174"/>
        <end position="193"/>
    </location>
</feature>
<evidence type="ECO:0000256" key="5">
    <source>
        <dbReference type="ARBA" id="ARBA00022692"/>
    </source>
</evidence>
<comment type="subunit">
    <text evidence="4">Homooligomer.</text>
</comment>
<feature type="domain" description="Sugar phosphate transporter" evidence="9">
    <location>
        <begin position="2"/>
        <end position="190"/>
    </location>
</feature>
<gene>
    <name evidence="10" type="ORF">VMCG_02885</name>
</gene>
<evidence type="ECO:0000313" key="11">
    <source>
        <dbReference type="Proteomes" id="UP000283895"/>
    </source>
</evidence>
<evidence type="ECO:0000259" key="9">
    <source>
        <dbReference type="Pfam" id="PF03151"/>
    </source>
</evidence>
<feature type="transmembrane region" description="Helical" evidence="8">
    <location>
        <begin position="24"/>
        <end position="42"/>
    </location>
</feature>
<reference evidence="10 11" key="1">
    <citation type="submission" date="2015-09" db="EMBL/GenBank/DDBJ databases">
        <title>Host preference determinants of Valsa canker pathogens revealed by comparative genomics.</title>
        <authorList>
            <person name="Yin Z."/>
            <person name="Huang L."/>
        </authorList>
    </citation>
    <scope>NUCLEOTIDE SEQUENCE [LARGE SCALE GENOMIC DNA]</scope>
    <source>
        <strain evidence="10 11">03-1</strain>
    </source>
</reference>
<accession>A0A423WZU6</accession>
<keyword evidence="5 8" id="KW-0812">Transmembrane</keyword>